<keyword evidence="12" id="KW-0472">Membrane</keyword>
<evidence type="ECO:0000259" key="16">
    <source>
        <dbReference type="Pfam" id="PF01764"/>
    </source>
</evidence>
<dbReference type="Gene3D" id="3.40.50.1820">
    <property type="entry name" value="alpha/beta hydrolase"/>
    <property type="match status" value="1"/>
</dbReference>
<evidence type="ECO:0000256" key="3">
    <source>
        <dbReference type="ARBA" id="ARBA00022475"/>
    </source>
</evidence>
<evidence type="ECO:0000256" key="10">
    <source>
        <dbReference type="ARBA" id="ARBA00022989"/>
    </source>
</evidence>
<evidence type="ECO:0000256" key="11">
    <source>
        <dbReference type="ARBA" id="ARBA00023098"/>
    </source>
</evidence>
<dbReference type="InterPro" id="IPR029058">
    <property type="entry name" value="AB_hydrolase_fold"/>
</dbReference>
<evidence type="ECO:0000256" key="13">
    <source>
        <dbReference type="ARBA" id="ARBA00024531"/>
    </source>
</evidence>
<dbReference type="GO" id="GO:0046340">
    <property type="term" value="P:diacylglycerol catabolic process"/>
    <property type="evidence" value="ECO:0007669"/>
    <property type="project" value="TreeGrafter"/>
</dbReference>
<dbReference type="GO" id="GO:0005886">
    <property type="term" value="C:plasma membrane"/>
    <property type="evidence" value="ECO:0007669"/>
    <property type="project" value="UniProtKB-SubCell"/>
</dbReference>
<dbReference type="Proteomes" id="UP000605846">
    <property type="component" value="Unassembled WGS sequence"/>
</dbReference>
<evidence type="ECO:0000256" key="15">
    <source>
        <dbReference type="SAM" id="MobiDB-lite"/>
    </source>
</evidence>
<dbReference type="AlphaFoldDB" id="A0A8H7BY61"/>
<accession>A0A8H7BY61</accession>
<comment type="catalytic activity">
    <reaction evidence="13">
        <text>a 1,2-diacyl-sn-glycerol + H2O = a 2-acylglycerol + a fatty acid + H(+)</text>
        <dbReference type="Rhea" id="RHEA:33275"/>
        <dbReference type="ChEBI" id="CHEBI:15377"/>
        <dbReference type="ChEBI" id="CHEBI:15378"/>
        <dbReference type="ChEBI" id="CHEBI:17389"/>
        <dbReference type="ChEBI" id="CHEBI:17815"/>
        <dbReference type="ChEBI" id="CHEBI:28868"/>
        <dbReference type="EC" id="3.1.1.116"/>
    </reaction>
    <physiologicalReaction direction="left-to-right" evidence="13">
        <dbReference type="Rhea" id="RHEA:33276"/>
    </physiologicalReaction>
</comment>
<evidence type="ECO:0000256" key="9">
    <source>
        <dbReference type="ARBA" id="ARBA00022963"/>
    </source>
</evidence>
<evidence type="ECO:0000256" key="6">
    <source>
        <dbReference type="ARBA" id="ARBA00022723"/>
    </source>
</evidence>
<feature type="compositionally biased region" description="Low complexity" evidence="15">
    <location>
        <begin position="430"/>
        <end position="443"/>
    </location>
</feature>
<keyword evidence="5" id="KW-0812">Transmembrane</keyword>
<dbReference type="EC" id="3.1.1.116" evidence="14"/>
<sequence length="889" mass="99511">MRSGLMAAEESVRLIDDIFGSNQTSRAIASIITLIHREVMHDPDFHLANAGKFVILSALTKAMTAFAVLQNVTHRRTMQSVHITTVWKGLVVVEETNENKLEFDNEENDHTDIIQELEEILVNESSREEYKEYEGEDKESSLSHPERYNMYEIIKTTKHTKTETTRIRPIAPMQEGPIQQQAKYIIVKSEEEDRESFIAMVDQDKEGEKKLSVSGAWIEYQAEGNEVKQSFAEEGCSQPYERPVMKRQRHQRLKIMLSAVSKKLSLKKVTRQERCCDIVEDNAPIADTESECAAIDGPISTMSSTSETLCSAVRCEEASNQHQIEPDIATDAPTGNNLTESAQKAMDTQSSWGRLKLKGVVKRKSVTNLFLKGAEALNRKKKEMHLPPLPSINYLSKPNDNGIRTSLSGCSYKSHSNSVTSLTSIRTLTTRTYTTTPTPSQSQRLLVRSPSMPARQKQHPLSLLEREPDPRNFPRGHIVKNVACFMRYASAAYGESFMRILGIGDIPSVLPSSRHPNHHAFAHHTGVSIQDIILSSYTDESMLSTPQLHALVHYVTIDHSAKAVVLTCRGTLGLNDVLTDLTCNYTEFTLPANQQTYRAHGGMLEAAQLLAKQRGKVFQAVREGLDNHPSYGLVLCGHSLGAGVVSLLSVLWSEERHFFLDGSSSNPWVDGSVARDPVPFVVSRQSGLPAGRPIHCYTYGPPCVMSLELSEYCRGLITSLVHGYDIVSSLSLGLLKDFKNIAVSLHEDSQVADDILARIIGRRYRSDAKGNGESDSEDEQWFWALIKTMRADMRTDKLYPPGTIYLIESIPQLVQHDNSSIQTPQSTAQKTRHKNAHMVVLNRCDDVQARFSEVIFSRTMFIDHAPNMYEKAIQLLCRGVFGQRTMSMS</sequence>
<evidence type="ECO:0000256" key="1">
    <source>
        <dbReference type="ARBA" id="ARBA00001913"/>
    </source>
</evidence>
<feature type="domain" description="Fungal lipase-type" evidence="16">
    <location>
        <begin position="565"/>
        <end position="731"/>
    </location>
</feature>
<dbReference type="InterPro" id="IPR002921">
    <property type="entry name" value="Fungal_lipase-type"/>
</dbReference>
<dbReference type="InterPro" id="IPR052214">
    <property type="entry name" value="DAG_Lipase-Related"/>
</dbReference>
<evidence type="ECO:0000256" key="5">
    <source>
        <dbReference type="ARBA" id="ARBA00022692"/>
    </source>
</evidence>
<comment type="cofactor">
    <cofactor evidence="1">
        <name>Ca(2+)</name>
        <dbReference type="ChEBI" id="CHEBI:29108"/>
    </cofactor>
</comment>
<dbReference type="GO" id="GO:0016298">
    <property type="term" value="F:lipase activity"/>
    <property type="evidence" value="ECO:0007669"/>
    <property type="project" value="TreeGrafter"/>
</dbReference>
<keyword evidence="11" id="KW-0443">Lipid metabolism</keyword>
<evidence type="ECO:0000313" key="17">
    <source>
        <dbReference type="EMBL" id="KAF7731204.1"/>
    </source>
</evidence>
<dbReference type="PANTHER" id="PTHR45792:SF7">
    <property type="entry name" value="PUTATIVE (AFU_ORTHOLOGUE AFUA_6G02710)-RELATED"/>
    <property type="match status" value="1"/>
</dbReference>
<proteinExistence type="predicted"/>
<dbReference type="SUPFAM" id="SSF53474">
    <property type="entry name" value="alpha/beta-Hydrolases"/>
    <property type="match status" value="1"/>
</dbReference>
<keyword evidence="10" id="KW-1133">Transmembrane helix</keyword>
<keyword evidence="9" id="KW-0442">Lipid degradation</keyword>
<dbReference type="Pfam" id="PF01764">
    <property type="entry name" value="Lipase_3"/>
    <property type="match status" value="1"/>
</dbReference>
<dbReference type="OrthoDB" id="438440at2759"/>
<gene>
    <name evidence="17" type="ORF">EC973_000619</name>
</gene>
<comment type="caution">
    <text evidence="17">The sequence shown here is derived from an EMBL/GenBank/DDBJ whole genome shotgun (WGS) entry which is preliminary data.</text>
</comment>
<protein>
    <recommendedName>
        <fullName evidence="14">sn-1-specific diacylglycerol lipase</fullName>
        <ecNumber evidence="14">3.1.1.116</ecNumber>
    </recommendedName>
</protein>
<keyword evidence="8" id="KW-0106">Calcium</keyword>
<keyword evidence="3" id="KW-1003">Cell membrane</keyword>
<evidence type="ECO:0000256" key="14">
    <source>
        <dbReference type="ARBA" id="ARBA00026104"/>
    </source>
</evidence>
<name>A0A8H7BY61_9FUNG</name>
<evidence type="ECO:0000256" key="7">
    <source>
        <dbReference type="ARBA" id="ARBA00022801"/>
    </source>
</evidence>
<keyword evidence="6" id="KW-0479">Metal-binding</keyword>
<dbReference type="EMBL" id="JABAYA010000011">
    <property type="protein sequence ID" value="KAF7731204.1"/>
    <property type="molecule type" value="Genomic_DNA"/>
</dbReference>
<reference evidence="17" key="1">
    <citation type="submission" date="2020-01" db="EMBL/GenBank/DDBJ databases">
        <title>Genome Sequencing of Three Apophysomyces-Like Fungal Strains Confirms a Novel Fungal Genus in the Mucoromycota with divergent Burkholderia-like Endosymbiotic Bacteria.</title>
        <authorList>
            <person name="Stajich J.E."/>
            <person name="Macias A.M."/>
            <person name="Carter-House D."/>
            <person name="Lovett B."/>
            <person name="Kasson L.R."/>
            <person name="Berry K."/>
            <person name="Grigoriev I."/>
            <person name="Chang Y."/>
            <person name="Spatafora J."/>
            <person name="Kasson M.T."/>
        </authorList>
    </citation>
    <scope>NUCLEOTIDE SEQUENCE</scope>
    <source>
        <strain evidence="17">NRRL A-21654</strain>
    </source>
</reference>
<comment type="subcellular location">
    <subcellularLocation>
        <location evidence="2">Cell membrane</location>
        <topology evidence="2">Multi-pass membrane protein</topology>
    </subcellularLocation>
</comment>
<dbReference type="GO" id="GO:0019369">
    <property type="term" value="P:arachidonate metabolic process"/>
    <property type="evidence" value="ECO:0007669"/>
    <property type="project" value="TreeGrafter"/>
</dbReference>
<evidence type="ECO:0000256" key="2">
    <source>
        <dbReference type="ARBA" id="ARBA00004651"/>
    </source>
</evidence>
<keyword evidence="18" id="KW-1185">Reference proteome</keyword>
<organism evidence="17 18">
    <name type="scientific">Apophysomyces ossiformis</name>
    <dbReference type="NCBI Taxonomy" id="679940"/>
    <lineage>
        <taxon>Eukaryota</taxon>
        <taxon>Fungi</taxon>
        <taxon>Fungi incertae sedis</taxon>
        <taxon>Mucoromycota</taxon>
        <taxon>Mucoromycotina</taxon>
        <taxon>Mucoromycetes</taxon>
        <taxon>Mucorales</taxon>
        <taxon>Mucorineae</taxon>
        <taxon>Mucoraceae</taxon>
        <taxon>Apophysomyces</taxon>
    </lineage>
</organism>
<evidence type="ECO:0000256" key="12">
    <source>
        <dbReference type="ARBA" id="ARBA00023136"/>
    </source>
</evidence>
<dbReference type="GO" id="GO:0046872">
    <property type="term" value="F:metal ion binding"/>
    <property type="evidence" value="ECO:0007669"/>
    <property type="project" value="UniProtKB-KW"/>
</dbReference>
<dbReference type="CDD" id="cd00519">
    <property type="entry name" value="Lipase_3"/>
    <property type="match status" value="1"/>
</dbReference>
<dbReference type="PANTHER" id="PTHR45792">
    <property type="entry name" value="DIACYLGLYCEROL LIPASE HOMOLOG-RELATED"/>
    <property type="match status" value="1"/>
</dbReference>
<evidence type="ECO:0000313" key="18">
    <source>
        <dbReference type="Proteomes" id="UP000605846"/>
    </source>
</evidence>
<evidence type="ECO:0000256" key="8">
    <source>
        <dbReference type="ARBA" id="ARBA00022837"/>
    </source>
</evidence>
<keyword evidence="4" id="KW-0597">Phosphoprotein</keyword>
<evidence type="ECO:0000256" key="4">
    <source>
        <dbReference type="ARBA" id="ARBA00022553"/>
    </source>
</evidence>
<keyword evidence="7" id="KW-0378">Hydrolase</keyword>
<feature type="region of interest" description="Disordered" evidence="15">
    <location>
        <begin position="430"/>
        <end position="469"/>
    </location>
</feature>